<dbReference type="Pfam" id="PF05598">
    <property type="entry name" value="DUF772"/>
    <property type="match status" value="1"/>
</dbReference>
<evidence type="ECO:0000256" key="5">
    <source>
        <dbReference type="ARBA" id="ARBA00023172"/>
    </source>
</evidence>
<organism evidence="8 9">
    <name type="scientific">Acidiphilium multivorum (strain DSM 11245 / JCM 8867 / NBRC 100883 / AIU 301)</name>
    <dbReference type="NCBI Taxonomy" id="926570"/>
    <lineage>
        <taxon>Bacteria</taxon>
        <taxon>Pseudomonadati</taxon>
        <taxon>Pseudomonadota</taxon>
        <taxon>Alphaproteobacteria</taxon>
        <taxon>Acetobacterales</taxon>
        <taxon>Acidocellaceae</taxon>
        <taxon>Acidiphilium</taxon>
    </lineage>
</organism>
<evidence type="ECO:0000259" key="7">
    <source>
        <dbReference type="Pfam" id="PF05598"/>
    </source>
</evidence>
<dbReference type="InterPro" id="IPR047959">
    <property type="entry name" value="Transpos_IS5"/>
</dbReference>
<evidence type="ECO:0000256" key="2">
    <source>
        <dbReference type="ARBA" id="ARBA00010075"/>
    </source>
</evidence>
<keyword evidence="5" id="KW-0233">DNA recombination</keyword>
<keyword evidence="4" id="KW-0238">DNA-binding</keyword>
<name>F0J7D7_ACIMA</name>
<dbReference type="KEGG" id="amv:ACMV_P1_02080"/>
<keyword evidence="9" id="KW-1185">Reference proteome</keyword>
<dbReference type="Pfam" id="PF01609">
    <property type="entry name" value="DDE_Tnp_1"/>
    <property type="match status" value="1"/>
</dbReference>
<comment type="similarity">
    <text evidence="2">Belongs to the transposase 11 family.</text>
</comment>
<keyword evidence="8" id="KW-0614">Plasmid</keyword>
<sequence length="311" mass="34295">MAQRRIGQERLAMAEQPRVASSLDALSELIDWQPISDLLAPLYPARKGEPGWPPLAMVKALLLAMWHDLSDVKLAEALDDRASFRRFCGFAQLEATPERTAFVRFRRLLVAHRLDGGLFEAITAQLKAKAITVKTGTLVDATIIASASKDDGEGRWVKHKGRPAIHGFKAHVGADTSTALVERVSVTPANVNDGRAGDAALPDDPGEVFADSAYRGACFRAAVRTNGGTPRVILTAMWGRDEQETLARLDAWNRAIHRIRGRIEKIFGMWKRSYGLHRMRWRGLAKAAVQVHFTAIAYNLKRTLNILGTAA</sequence>
<keyword evidence="3" id="KW-0815">Transposition</keyword>
<dbReference type="InterPro" id="IPR002559">
    <property type="entry name" value="Transposase_11"/>
</dbReference>
<dbReference type="GO" id="GO:0004803">
    <property type="term" value="F:transposase activity"/>
    <property type="evidence" value="ECO:0007669"/>
    <property type="project" value="InterPro"/>
</dbReference>
<dbReference type="GO" id="GO:0006313">
    <property type="term" value="P:DNA transposition"/>
    <property type="evidence" value="ECO:0007669"/>
    <property type="project" value="InterPro"/>
</dbReference>
<feature type="domain" description="Transposase InsH N-terminal" evidence="7">
    <location>
        <begin position="21"/>
        <end position="107"/>
    </location>
</feature>
<dbReference type="OrthoDB" id="9774608at2"/>
<evidence type="ECO:0000313" key="8">
    <source>
        <dbReference type="EMBL" id="BAJ83004.1"/>
    </source>
</evidence>
<dbReference type="NCBIfam" id="NF033581">
    <property type="entry name" value="transpos_IS5_4"/>
    <property type="match status" value="1"/>
</dbReference>
<dbReference type="Proteomes" id="UP000007100">
    <property type="component" value="Plasmid pACMV1"/>
</dbReference>
<dbReference type="HOGENOM" id="CLU_049873_1_1_5"/>
<gene>
    <name evidence="8" type="ordered locus">ACMV_P1_02080</name>
</gene>
<dbReference type="GO" id="GO:0003677">
    <property type="term" value="F:DNA binding"/>
    <property type="evidence" value="ECO:0007669"/>
    <property type="project" value="UniProtKB-KW"/>
</dbReference>
<evidence type="ECO:0000256" key="1">
    <source>
        <dbReference type="ARBA" id="ARBA00003544"/>
    </source>
</evidence>
<evidence type="ECO:0000313" key="9">
    <source>
        <dbReference type="Proteomes" id="UP000007100"/>
    </source>
</evidence>
<dbReference type="EMBL" id="AP012036">
    <property type="protein sequence ID" value="BAJ83004.1"/>
    <property type="molecule type" value="Genomic_DNA"/>
</dbReference>
<comment type="function">
    <text evidence="1">Involved in the transposition of the insertion sequence IS5.</text>
</comment>
<proteinExistence type="inferred from homology"/>
<evidence type="ECO:0000259" key="6">
    <source>
        <dbReference type="Pfam" id="PF01609"/>
    </source>
</evidence>
<accession>F0J7D7</accession>
<feature type="domain" description="Transposase IS4-like" evidence="6">
    <location>
        <begin position="134"/>
        <end position="300"/>
    </location>
</feature>
<evidence type="ECO:0000256" key="3">
    <source>
        <dbReference type="ARBA" id="ARBA00022578"/>
    </source>
</evidence>
<geneLocation type="plasmid" evidence="8 9">
    <name>pACMV1</name>
</geneLocation>
<protein>
    <submittedName>
        <fullName evidence="8">Putative transposase</fullName>
    </submittedName>
</protein>
<dbReference type="InterPro" id="IPR008490">
    <property type="entry name" value="Transposase_InsH_N"/>
</dbReference>
<evidence type="ECO:0000256" key="4">
    <source>
        <dbReference type="ARBA" id="ARBA00023125"/>
    </source>
</evidence>
<dbReference type="AlphaFoldDB" id="F0J7D7"/>
<reference evidence="8 9" key="1">
    <citation type="submission" date="2010-12" db="EMBL/GenBank/DDBJ databases">
        <title>Whole genome sequence of Acidiphilium multivorum AIU301.</title>
        <authorList>
            <person name="Narita-Yamada S."/>
            <person name="Nakamura S."/>
            <person name="Ito N."/>
            <person name="Takarada H."/>
            <person name="Katano Y."/>
            <person name="Nakazawa H."/>
            <person name="Hosoyama A."/>
            <person name="Yamada R."/>
            <person name="Fujita N."/>
        </authorList>
    </citation>
    <scope>NUCLEOTIDE SEQUENCE [LARGE SCALE GENOMIC DNA]</scope>
    <source>
        <strain evidence="9">DSM 11245 / JCM 8867 / AIU301</strain>
        <plasmid evidence="8 9">pACMV1</plasmid>
    </source>
</reference>
<dbReference type="PANTHER" id="PTHR35604:SF2">
    <property type="entry name" value="TRANSPOSASE INSH FOR INSERTION SEQUENCE ELEMENT IS5A-RELATED"/>
    <property type="match status" value="1"/>
</dbReference>
<dbReference type="PANTHER" id="PTHR35604">
    <property type="entry name" value="TRANSPOSASE INSH FOR INSERTION SEQUENCE ELEMENT IS5A-RELATED"/>
    <property type="match status" value="1"/>
</dbReference>